<dbReference type="NCBIfam" id="TIGR00125">
    <property type="entry name" value="cyt_tran_rel"/>
    <property type="match status" value="1"/>
</dbReference>
<evidence type="ECO:0000256" key="1">
    <source>
        <dbReference type="ARBA" id="ARBA00022679"/>
    </source>
</evidence>
<protein>
    <submittedName>
        <fullName evidence="4">Adenylyltransferase/cytidyltransferase family protein</fullName>
    </submittedName>
</protein>
<dbReference type="InterPro" id="IPR014729">
    <property type="entry name" value="Rossmann-like_a/b/a_fold"/>
</dbReference>
<dbReference type="InterPro" id="IPR004821">
    <property type="entry name" value="Cyt_trans-like"/>
</dbReference>
<dbReference type="Proteomes" id="UP001163255">
    <property type="component" value="Chromosome"/>
</dbReference>
<dbReference type="PANTHER" id="PTHR43793">
    <property type="entry name" value="FAD SYNTHASE"/>
    <property type="match status" value="1"/>
</dbReference>
<name>A0ABY6GSM8_9GAMM</name>
<dbReference type="InterPro" id="IPR050385">
    <property type="entry name" value="Archaeal_FAD_synthase"/>
</dbReference>
<evidence type="ECO:0000256" key="2">
    <source>
        <dbReference type="ARBA" id="ARBA00022695"/>
    </source>
</evidence>
<feature type="domain" description="Cytidyltransferase-like" evidence="3">
    <location>
        <begin position="8"/>
        <end position="128"/>
    </location>
</feature>
<reference evidence="4" key="1">
    <citation type="submission" date="2022-10" db="EMBL/GenBank/DDBJ databases">
        <title>Completed Genome Sequence of two octocoral isolated bacterium, Endozoicomonas euniceicola EF212T and Endozoicomonas gorgoniicola PS125T.</title>
        <authorList>
            <person name="Chiou Y.-J."/>
            <person name="Chen Y.-H."/>
        </authorList>
    </citation>
    <scope>NUCLEOTIDE SEQUENCE</scope>
    <source>
        <strain evidence="4">EF212</strain>
    </source>
</reference>
<dbReference type="EMBL" id="CP103300">
    <property type="protein sequence ID" value="UYM15705.1"/>
    <property type="molecule type" value="Genomic_DNA"/>
</dbReference>
<dbReference type="Pfam" id="PF01467">
    <property type="entry name" value="CTP_transf_like"/>
    <property type="match status" value="1"/>
</dbReference>
<dbReference type="RefSeq" id="WP_262597861.1">
    <property type="nucleotide sequence ID" value="NZ_CP103300.1"/>
</dbReference>
<evidence type="ECO:0000313" key="4">
    <source>
        <dbReference type="EMBL" id="UYM15705.1"/>
    </source>
</evidence>
<dbReference type="Gene3D" id="3.40.50.620">
    <property type="entry name" value="HUPs"/>
    <property type="match status" value="1"/>
</dbReference>
<evidence type="ECO:0000313" key="5">
    <source>
        <dbReference type="Proteomes" id="UP001163255"/>
    </source>
</evidence>
<accession>A0ABY6GSM8</accession>
<evidence type="ECO:0000259" key="3">
    <source>
        <dbReference type="Pfam" id="PF01467"/>
    </source>
</evidence>
<gene>
    <name evidence="4" type="ORF">NX720_23220</name>
</gene>
<dbReference type="GO" id="GO:0016779">
    <property type="term" value="F:nucleotidyltransferase activity"/>
    <property type="evidence" value="ECO:0007669"/>
    <property type="project" value="UniProtKB-KW"/>
</dbReference>
<proteinExistence type="predicted"/>
<organism evidence="4 5">
    <name type="scientific">Endozoicomonas euniceicola</name>
    <dbReference type="NCBI Taxonomy" id="1234143"/>
    <lineage>
        <taxon>Bacteria</taxon>
        <taxon>Pseudomonadati</taxon>
        <taxon>Pseudomonadota</taxon>
        <taxon>Gammaproteobacteria</taxon>
        <taxon>Oceanospirillales</taxon>
        <taxon>Endozoicomonadaceae</taxon>
        <taxon>Endozoicomonas</taxon>
    </lineage>
</organism>
<dbReference type="PANTHER" id="PTHR43793:SF1">
    <property type="entry name" value="FAD SYNTHASE"/>
    <property type="match status" value="1"/>
</dbReference>
<dbReference type="SUPFAM" id="SSF52374">
    <property type="entry name" value="Nucleotidylyl transferase"/>
    <property type="match status" value="1"/>
</dbReference>
<sequence length="140" mass="16374">MSEAKRVLTFGTFDIFHYGHARLLERAKDYGDLLIVGISTDQLNYSKKNRYPFYSQGERLHIVSCMRFVDHVFYEESLELKRDYIQQYNADVLVMGDDWKGRFDYCNDLCEVVYLERTPAISTTGIIEVVRSKNIEPALV</sequence>
<keyword evidence="2 4" id="KW-0548">Nucleotidyltransferase</keyword>
<keyword evidence="5" id="KW-1185">Reference proteome</keyword>
<keyword evidence="1" id="KW-0808">Transferase</keyword>